<dbReference type="AlphaFoldDB" id="A0A4Q9MAX0"/>
<dbReference type="InterPro" id="IPR036867">
    <property type="entry name" value="R3H_dom_sf"/>
</dbReference>
<feature type="compositionally biased region" description="Low complexity" evidence="1">
    <location>
        <begin position="183"/>
        <end position="192"/>
    </location>
</feature>
<dbReference type="Pfam" id="PF01424">
    <property type="entry name" value="R3H"/>
    <property type="match status" value="1"/>
</dbReference>
<accession>A0A4Q9MAX0</accession>
<reference evidence="3" key="1">
    <citation type="submission" date="2019-01" db="EMBL/GenBank/DDBJ databases">
        <title>Draft genome sequences of three monokaryotic isolates of the white-rot basidiomycete fungus Dichomitus squalens.</title>
        <authorList>
            <consortium name="DOE Joint Genome Institute"/>
            <person name="Lopez S.C."/>
            <person name="Andreopoulos B."/>
            <person name="Pangilinan J."/>
            <person name="Lipzen A."/>
            <person name="Riley R."/>
            <person name="Ahrendt S."/>
            <person name="Ng V."/>
            <person name="Barry K."/>
            <person name="Daum C."/>
            <person name="Grigoriev I.V."/>
            <person name="Hilden K.S."/>
            <person name="Makela M.R."/>
            <person name="de Vries R.P."/>
        </authorList>
    </citation>
    <scope>NUCLEOTIDE SEQUENCE [LARGE SCALE GENOMIC DNA]</scope>
    <source>
        <strain evidence="3">OM18370.1</strain>
    </source>
</reference>
<evidence type="ECO:0000313" key="3">
    <source>
        <dbReference type="EMBL" id="TBU24355.1"/>
    </source>
</evidence>
<feature type="region of interest" description="Disordered" evidence="1">
    <location>
        <begin position="163"/>
        <end position="192"/>
    </location>
</feature>
<protein>
    <recommendedName>
        <fullName evidence="2">R3H domain-containing protein</fullName>
    </recommendedName>
</protein>
<feature type="domain" description="R3H" evidence="2">
    <location>
        <begin position="298"/>
        <end position="352"/>
    </location>
</feature>
<sequence length="391" mass="42370">MTIRDSLFDSPDASTSARWTEDESIGFGKSLMSGCSALEPAARPEPEERPRSSLKTILVFSAVLRPSRSSPGQKAPPAERLTRRRSKKNSSDASDVADPISAQPQQRFSGMTLPVAEFLANNVFCLLDDHKDNSKRISARAFGNWIKDLPNLLDQAMALARARGESGSAQRSSASAPATSRGSAAPTSATKSAARWRPCWQVWRRGKKKPVDAPLDPEGWHQCDLVCGKPLSCGNHCCAERGHNGACPPCLHSLFDKRNALLAEALGIHPDGDRCTNQVMYPDKLASFARANAKSCMVVKLNFADFLAMDKKSQVLPHMPEQKRKSLHDRAAVYCMDTQMVDQKPHQSVQLIRRVDSCVPAPLLSASVSGASAGLSGLVNLTDLRPAGSDL</sequence>
<dbReference type="CDD" id="cd02325">
    <property type="entry name" value="R3H"/>
    <property type="match status" value="1"/>
</dbReference>
<feature type="compositionally biased region" description="Polar residues" evidence="1">
    <location>
        <begin position="167"/>
        <end position="182"/>
    </location>
</feature>
<evidence type="ECO:0000256" key="1">
    <source>
        <dbReference type="SAM" id="MobiDB-lite"/>
    </source>
</evidence>
<evidence type="ECO:0000259" key="2">
    <source>
        <dbReference type="Pfam" id="PF01424"/>
    </source>
</evidence>
<dbReference type="SUPFAM" id="SSF82708">
    <property type="entry name" value="R3H domain"/>
    <property type="match status" value="1"/>
</dbReference>
<dbReference type="InterPro" id="IPR001374">
    <property type="entry name" value="R3H_dom"/>
</dbReference>
<dbReference type="CDD" id="cd06008">
    <property type="entry name" value="NF-X1-zinc-finger"/>
    <property type="match status" value="1"/>
</dbReference>
<organism evidence="3">
    <name type="scientific">Dichomitus squalens</name>
    <dbReference type="NCBI Taxonomy" id="114155"/>
    <lineage>
        <taxon>Eukaryota</taxon>
        <taxon>Fungi</taxon>
        <taxon>Dikarya</taxon>
        <taxon>Basidiomycota</taxon>
        <taxon>Agaricomycotina</taxon>
        <taxon>Agaricomycetes</taxon>
        <taxon>Polyporales</taxon>
        <taxon>Polyporaceae</taxon>
        <taxon>Dichomitus</taxon>
    </lineage>
</organism>
<proteinExistence type="predicted"/>
<dbReference type="Proteomes" id="UP000292957">
    <property type="component" value="Unassembled WGS sequence"/>
</dbReference>
<dbReference type="GO" id="GO:0003676">
    <property type="term" value="F:nucleic acid binding"/>
    <property type="evidence" value="ECO:0007669"/>
    <property type="project" value="InterPro"/>
</dbReference>
<dbReference type="EMBL" id="ML143481">
    <property type="protein sequence ID" value="TBU24355.1"/>
    <property type="molecule type" value="Genomic_DNA"/>
</dbReference>
<name>A0A4Q9MAX0_9APHY</name>
<feature type="region of interest" description="Disordered" evidence="1">
    <location>
        <begin position="1"/>
        <end position="23"/>
    </location>
</feature>
<dbReference type="OrthoDB" id="6512771at2759"/>
<gene>
    <name evidence="3" type="ORF">BD311DRAFT_741812</name>
</gene>
<feature type="region of interest" description="Disordered" evidence="1">
    <location>
        <begin position="66"/>
        <end position="105"/>
    </location>
</feature>